<dbReference type="Gene3D" id="3.30.460.10">
    <property type="entry name" value="Beta Polymerase, domain 2"/>
    <property type="match status" value="1"/>
</dbReference>
<organism evidence="9 10">
    <name type="scientific">Candidatus Ozemobacter sibiricus</name>
    <dbReference type="NCBI Taxonomy" id="2268124"/>
    <lineage>
        <taxon>Bacteria</taxon>
        <taxon>Candidatus Ozemobacteria</taxon>
        <taxon>Candidatus Ozemobacterales</taxon>
        <taxon>Candidatus Ozemobacteraceae</taxon>
        <taxon>Candidatus Ozemobacter</taxon>
    </lineage>
</organism>
<keyword evidence="2" id="KW-0808">Transferase</keyword>
<keyword evidence="3" id="KW-0548">Nucleotidyltransferase</keyword>
<keyword evidence="6" id="KW-0067">ATP-binding</keyword>
<dbReference type="InterPro" id="IPR052038">
    <property type="entry name" value="Type-VII_TA_antitoxin"/>
</dbReference>
<gene>
    <name evidence="9" type="ORF">OZSIB_1736</name>
</gene>
<dbReference type="Proteomes" id="UP000252355">
    <property type="component" value="Unassembled WGS sequence"/>
</dbReference>
<name>A0A367ZJL2_9BACT</name>
<dbReference type="EMBL" id="QOQW01000026">
    <property type="protein sequence ID" value="RCK78220.1"/>
    <property type="molecule type" value="Genomic_DNA"/>
</dbReference>
<keyword evidence="7" id="KW-0460">Magnesium</keyword>
<dbReference type="Pfam" id="PF18765">
    <property type="entry name" value="Polbeta"/>
    <property type="match status" value="1"/>
</dbReference>
<keyword evidence="4" id="KW-0479">Metal-binding</keyword>
<dbReference type="PANTHER" id="PTHR33571">
    <property type="entry name" value="SSL8005 PROTEIN"/>
    <property type="match status" value="1"/>
</dbReference>
<dbReference type="AlphaFoldDB" id="A0A367ZJL2"/>
<reference evidence="9 10" key="1">
    <citation type="submission" date="2018-05" db="EMBL/GenBank/DDBJ databases">
        <title>A metagenomic window into the 2 km-deep terrestrial subsurface aquifer revealed taxonomically and functionally diverse microbial community comprising novel uncultured bacterial lineages.</title>
        <authorList>
            <person name="Kadnikov V.V."/>
            <person name="Mardanov A.V."/>
            <person name="Beletsky A.V."/>
            <person name="Banks D."/>
            <person name="Pimenov N.V."/>
            <person name="Frank Y.A."/>
            <person name="Karnachuk O.V."/>
            <person name="Ravin N.V."/>
        </authorList>
    </citation>
    <scope>NUCLEOTIDE SEQUENCE [LARGE SCALE GENOMIC DNA]</scope>
    <source>
        <strain evidence="9">BY5</strain>
    </source>
</reference>
<dbReference type="InterPro" id="IPR043519">
    <property type="entry name" value="NT_sf"/>
</dbReference>
<dbReference type="PANTHER" id="PTHR33571:SF12">
    <property type="entry name" value="BSL3053 PROTEIN"/>
    <property type="match status" value="1"/>
</dbReference>
<dbReference type="CDD" id="cd05403">
    <property type="entry name" value="NT_KNTase_like"/>
    <property type="match status" value="1"/>
</dbReference>
<evidence type="ECO:0000256" key="5">
    <source>
        <dbReference type="ARBA" id="ARBA00022741"/>
    </source>
</evidence>
<proteinExistence type="predicted"/>
<evidence type="ECO:0000256" key="4">
    <source>
        <dbReference type="ARBA" id="ARBA00022723"/>
    </source>
</evidence>
<protein>
    <submittedName>
        <fullName evidence="9">DNA polymerase, beta-like region</fullName>
    </submittedName>
</protein>
<comment type="caution">
    <text evidence="9">The sequence shown here is derived from an EMBL/GenBank/DDBJ whole genome shotgun (WGS) entry which is preliminary data.</text>
</comment>
<dbReference type="SUPFAM" id="SSF81301">
    <property type="entry name" value="Nucleotidyltransferase"/>
    <property type="match status" value="1"/>
</dbReference>
<evidence type="ECO:0000259" key="8">
    <source>
        <dbReference type="Pfam" id="PF18765"/>
    </source>
</evidence>
<dbReference type="GO" id="GO:0016779">
    <property type="term" value="F:nucleotidyltransferase activity"/>
    <property type="evidence" value="ECO:0007669"/>
    <property type="project" value="UniProtKB-KW"/>
</dbReference>
<evidence type="ECO:0000256" key="2">
    <source>
        <dbReference type="ARBA" id="ARBA00022679"/>
    </source>
</evidence>
<sequence>MMNKRLIISREGLEVFCRERGIRWLAVFGSALREDFQAGSDVDVLVEFEPDCIPSLLGIARLERELSSFFNERKVDLRTPEDLSRYFRQEVIQEAEVQYAKG</sequence>
<feature type="domain" description="Polymerase beta nucleotidyltransferase" evidence="8">
    <location>
        <begin position="15"/>
        <end position="99"/>
    </location>
</feature>
<evidence type="ECO:0000313" key="10">
    <source>
        <dbReference type="Proteomes" id="UP000252355"/>
    </source>
</evidence>
<dbReference type="InterPro" id="IPR041633">
    <property type="entry name" value="Polbeta"/>
</dbReference>
<evidence type="ECO:0000256" key="7">
    <source>
        <dbReference type="ARBA" id="ARBA00022842"/>
    </source>
</evidence>
<dbReference type="GO" id="GO:0046872">
    <property type="term" value="F:metal ion binding"/>
    <property type="evidence" value="ECO:0007669"/>
    <property type="project" value="UniProtKB-KW"/>
</dbReference>
<evidence type="ECO:0000256" key="3">
    <source>
        <dbReference type="ARBA" id="ARBA00022695"/>
    </source>
</evidence>
<dbReference type="GO" id="GO:0005524">
    <property type="term" value="F:ATP binding"/>
    <property type="evidence" value="ECO:0007669"/>
    <property type="project" value="UniProtKB-KW"/>
</dbReference>
<accession>A0A367ZJL2</accession>
<evidence type="ECO:0000256" key="1">
    <source>
        <dbReference type="ARBA" id="ARBA00001946"/>
    </source>
</evidence>
<evidence type="ECO:0000256" key="6">
    <source>
        <dbReference type="ARBA" id="ARBA00022840"/>
    </source>
</evidence>
<keyword evidence="5" id="KW-0547">Nucleotide-binding</keyword>
<evidence type="ECO:0000313" key="9">
    <source>
        <dbReference type="EMBL" id="RCK78220.1"/>
    </source>
</evidence>
<comment type="cofactor">
    <cofactor evidence="1">
        <name>Mg(2+)</name>
        <dbReference type="ChEBI" id="CHEBI:18420"/>
    </cofactor>
</comment>